<reference evidence="2" key="1">
    <citation type="journal article" date="2021" name="PeerJ">
        <title>Extensive microbial diversity within the chicken gut microbiome revealed by metagenomics and culture.</title>
        <authorList>
            <person name="Gilroy R."/>
            <person name="Ravi A."/>
            <person name="Getino M."/>
            <person name="Pursley I."/>
            <person name="Horton D.L."/>
            <person name="Alikhan N.F."/>
            <person name="Baker D."/>
            <person name="Gharbi K."/>
            <person name="Hall N."/>
            <person name="Watson M."/>
            <person name="Adriaenssens E.M."/>
            <person name="Foster-Nyarko E."/>
            <person name="Jarju S."/>
            <person name="Secka A."/>
            <person name="Antonio M."/>
            <person name="Oren A."/>
            <person name="Chaudhuri R.R."/>
            <person name="La Ragione R."/>
            <person name="Hildebrand F."/>
            <person name="Pallen M.J."/>
        </authorList>
    </citation>
    <scope>NUCLEOTIDE SEQUENCE</scope>
    <source>
        <strain evidence="2">CHK192-2623</strain>
    </source>
</reference>
<feature type="transmembrane region" description="Helical" evidence="1">
    <location>
        <begin position="12"/>
        <end position="32"/>
    </location>
</feature>
<dbReference type="Proteomes" id="UP000732527">
    <property type="component" value="Unassembled WGS sequence"/>
</dbReference>
<feature type="transmembrane region" description="Helical" evidence="1">
    <location>
        <begin position="38"/>
        <end position="56"/>
    </location>
</feature>
<sequence>MQNMLNKRVSKIALFYDLVFVYMISKTTEILHHLEHGLVSPTSFALFALIVIILLIHG</sequence>
<dbReference type="AlphaFoldDB" id="A0A921EML2"/>
<evidence type="ECO:0000313" key="3">
    <source>
        <dbReference type="Proteomes" id="UP000732527"/>
    </source>
</evidence>
<keyword evidence="1" id="KW-0472">Membrane</keyword>
<evidence type="ECO:0000313" key="2">
    <source>
        <dbReference type="EMBL" id="HJE50355.1"/>
    </source>
</evidence>
<evidence type="ECO:0000256" key="1">
    <source>
        <dbReference type="SAM" id="Phobius"/>
    </source>
</evidence>
<comment type="caution">
    <text evidence="2">The sequence shown here is derived from an EMBL/GenBank/DDBJ whole genome shotgun (WGS) entry which is preliminary data.</text>
</comment>
<gene>
    <name evidence="2" type="ORF">K8V69_09410</name>
</gene>
<reference evidence="2" key="2">
    <citation type="submission" date="2021-09" db="EMBL/GenBank/DDBJ databases">
        <authorList>
            <person name="Gilroy R."/>
        </authorList>
    </citation>
    <scope>NUCLEOTIDE SEQUENCE</scope>
    <source>
        <strain evidence="2">CHK192-2623</strain>
    </source>
</reference>
<organism evidence="2 3">
    <name type="scientific">Lactobacillus johnsonii</name>
    <dbReference type="NCBI Taxonomy" id="33959"/>
    <lineage>
        <taxon>Bacteria</taxon>
        <taxon>Bacillati</taxon>
        <taxon>Bacillota</taxon>
        <taxon>Bacilli</taxon>
        <taxon>Lactobacillales</taxon>
        <taxon>Lactobacillaceae</taxon>
        <taxon>Lactobacillus</taxon>
    </lineage>
</organism>
<dbReference type="EMBL" id="DYYQ01000074">
    <property type="protein sequence ID" value="HJE50355.1"/>
    <property type="molecule type" value="Genomic_DNA"/>
</dbReference>
<keyword evidence="1" id="KW-1133">Transmembrane helix</keyword>
<accession>A0A921EML2</accession>
<name>A0A921EML2_LACJH</name>
<proteinExistence type="predicted"/>
<protein>
    <submittedName>
        <fullName evidence="2">Low temperature requirement protein A</fullName>
    </submittedName>
</protein>
<keyword evidence="1" id="KW-0812">Transmembrane</keyword>